<protein>
    <submittedName>
        <fullName evidence="5">Carbohydrate ABC transporter substrate-binding protein</fullName>
    </submittedName>
</protein>
<dbReference type="SUPFAM" id="SSF53850">
    <property type="entry name" value="Periplasmic binding protein-like II"/>
    <property type="match status" value="1"/>
</dbReference>
<dbReference type="PANTHER" id="PTHR43649">
    <property type="entry name" value="ARABINOSE-BINDING PROTEIN-RELATED"/>
    <property type="match status" value="1"/>
</dbReference>
<comment type="caution">
    <text evidence="5">The sequence shown here is derived from an EMBL/GenBank/DDBJ whole genome shotgun (WGS) entry which is preliminary data.</text>
</comment>
<dbReference type="InterPro" id="IPR050490">
    <property type="entry name" value="Bact_solute-bd_prot1"/>
</dbReference>
<comment type="similarity">
    <text evidence="2">Belongs to the bacterial solute-binding protein 1 family.</text>
</comment>
<accession>A0ABS5EVM3</accession>
<evidence type="ECO:0000313" key="5">
    <source>
        <dbReference type="EMBL" id="MBR0664336.1"/>
    </source>
</evidence>
<comment type="subcellular location">
    <subcellularLocation>
        <location evidence="1">Periplasm</location>
    </subcellularLocation>
</comment>
<name>A0ABS5EVM3_9PROT</name>
<reference evidence="6" key="1">
    <citation type="journal article" date="2021" name="Syst. Appl. Microbiol.">
        <title>Roseomonas hellenica sp. nov., isolated from roots of wild-growing Alkanna tinctoria.</title>
        <authorList>
            <person name="Rat A."/>
            <person name="Naranjo H.D."/>
            <person name="Lebbe L."/>
            <person name="Cnockaert M."/>
            <person name="Krigas N."/>
            <person name="Grigoriadou K."/>
            <person name="Maloupa E."/>
            <person name="Willems A."/>
        </authorList>
    </citation>
    <scope>NUCLEOTIDE SEQUENCE [LARGE SCALE GENOMIC DNA]</scope>
    <source>
        <strain evidence="6">LMG 31523</strain>
    </source>
</reference>
<evidence type="ECO:0000313" key="6">
    <source>
        <dbReference type="Proteomes" id="UP001196870"/>
    </source>
</evidence>
<sequence length="427" mass="46054">MSATTHRRGLLAAAGLLAVPSVAMAQASAPRPRITVISQWSAGSDGAAISRLGEVFTAEGGVWEHNPVPGFTTEMMNKLRADILAGNPPAASQLKGPEIAAWSRIAPTVDLTQLVAAAGYEQVVAPDLARLHKPQGRWAALPLQVYRTNTLFASRRAMERVGATALPKTWAEFNDLAARMKAAGITPVANGGIRWDDGQKFECALAGINPATYRKAIMELDDGALRGAEVLGAFRQLRMISEWMDPAASGQHYSTFLPRFVRGEMGMLMMGGWAQGVIRHAGFSDQDYLVGQVPVDNGRPCFVLNADAFIFWRRREPEFQAGQTLMANLVMSPRVQEMYSQITGSIPVRTDMDLSGAGWSTGQREAAASLAAAVQAGQSVLSLAHNMAQTNQMSAAMIDVLTEFVHNRSLRPEQGQQRLAEAVEAAR</sequence>
<dbReference type="EMBL" id="JAAGBB010000007">
    <property type="protein sequence ID" value="MBR0664336.1"/>
    <property type="molecule type" value="Genomic_DNA"/>
</dbReference>
<dbReference type="Pfam" id="PF13416">
    <property type="entry name" value="SBP_bac_8"/>
    <property type="match status" value="1"/>
</dbReference>
<proteinExistence type="inferred from homology"/>
<evidence type="ECO:0000256" key="3">
    <source>
        <dbReference type="ARBA" id="ARBA00022448"/>
    </source>
</evidence>
<keyword evidence="4" id="KW-0732">Signal</keyword>
<dbReference type="RefSeq" id="WP_211851928.1">
    <property type="nucleotide sequence ID" value="NZ_JAAGBB010000007.1"/>
</dbReference>
<dbReference type="Proteomes" id="UP001196870">
    <property type="component" value="Unassembled WGS sequence"/>
</dbReference>
<organism evidence="5 6">
    <name type="scientific">Plastoroseomonas hellenica</name>
    <dbReference type="NCBI Taxonomy" id="2687306"/>
    <lineage>
        <taxon>Bacteria</taxon>
        <taxon>Pseudomonadati</taxon>
        <taxon>Pseudomonadota</taxon>
        <taxon>Alphaproteobacteria</taxon>
        <taxon>Acetobacterales</taxon>
        <taxon>Acetobacteraceae</taxon>
        <taxon>Plastoroseomonas</taxon>
    </lineage>
</organism>
<gene>
    <name evidence="5" type="ORF">GXW71_08200</name>
</gene>
<keyword evidence="6" id="KW-1185">Reference proteome</keyword>
<dbReference type="PANTHER" id="PTHR43649:SF29">
    <property type="entry name" value="OSMOPROTECTIVE COMPOUNDS-BINDING PROTEIN GGTB"/>
    <property type="match status" value="1"/>
</dbReference>
<feature type="chain" id="PRO_5047369025" evidence="4">
    <location>
        <begin position="26"/>
        <end position="427"/>
    </location>
</feature>
<dbReference type="InterPro" id="IPR006059">
    <property type="entry name" value="SBP"/>
</dbReference>
<evidence type="ECO:0000256" key="4">
    <source>
        <dbReference type="SAM" id="SignalP"/>
    </source>
</evidence>
<dbReference type="Gene3D" id="3.40.190.10">
    <property type="entry name" value="Periplasmic binding protein-like II"/>
    <property type="match status" value="2"/>
</dbReference>
<feature type="signal peptide" evidence="4">
    <location>
        <begin position="1"/>
        <end position="25"/>
    </location>
</feature>
<evidence type="ECO:0000256" key="2">
    <source>
        <dbReference type="ARBA" id="ARBA00008520"/>
    </source>
</evidence>
<evidence type="ECO:0000256" key="1">
    <source>
        <dbReference type="ARBA" id="ARBA00004418"/>
    </source>
</evidence>
<keyword evidence="3" id="KW-0813">Transport</keyword>